<keyword evidence="2" id="KW-1185">Reference proteome</keyword>
<accession>A0AAD7VXE3</accession>
<name>A0AAD7VXE3_9TELE</name>
<dbReference type="EMBL" id="JAINUG010001123">
    <property type="protein sequence ID" value="KAJ8358179.1"/>
    <property type="molecule type" value="Genomic_DNA"/>
</dbReference>
<proteinExistence type="predicted"/>
<protein>
    <submittedName>
        <fullName evidence="1">Uncharacterized protein</fullName>
    </submittedName>
</protein>
<gene>
    <name evidence="1" type="ORF">AAFF_G00028030</name>
</gene>
<sequence>MCTVQGSLARCSCDHFTSPSILLFEPNPLVCRRAAWEGALLAASLTDEGALCTRSHSFTEE</sequence>
<dbReference type="Proteomes" id="UP001221898">
    <property type="component" value="Unassembled WGS sequence"/>
</dbReference>
<evidence type="ECO:0000313" key="1">
    <source>
        <dbReference type="EMBL" id="KAJ8358179.1"/>
    </source>
</evidence>
<reference evidence="1" key="1">
    <citation type="journal article" date="2023" name="Science">
        <title>Genome structures resolve the early diversification of teleost fishes.</title>
        <authorList>
            <person name="Parey E."/>
            <person name="Louis A."/>
            <person name="Montfort J."/>
            <person name="Bouchez O."/>
            <person name="Roques C."/>
            <person name="Iampietro C."/>
            <person name="Lluch J."/>
            <person name="Castinel A."/>
            <person name="Donnadieu C."/>
            <person name="Desvignes T."/>
            <person name="Floi Bucao C."/>
            <person name="Jouanno E."/>
            <person name="Wen M."/>
            <person name="Mejri S."/>
            <person name="Dirks R."/>
            <person name="Jansen H."/>
            <person name="Henkel C."/>
            <person name="Chen W.J."/>
            <person name="Zahm M."/>
            <person name="Cabau C."/>
            <person name="Klopp C."/>
            <person name="Thompson A.W."/>
            <person name="Robinson-Rechavi M."/>
            <person name="Braasch I."/>
            <person name="Lecointre G."/>
            <person name="Bobe J."/>
            <person name="Postlethwait J.H."/>
            <person name="Berthelot C."/>
            <person name="Roest Crollius H."/>
            <person name="Guiguen Y."/>
        </authorList>
    </citation>
    <scope>NUCLEOTIDE SEQUENCE</scope>
    <source>
        <strain evidence="1">NC1722</strain>
    </source>
</reference>
<dbReference type="AlphaFoldDB" id="A0AAD7VXE3"/>
<feature type="non-terminal residue" evidence="1">
    <location>
        <position position="1"/>
    </location>
</feature>
<evidence type="ECO:0000313" key="2">
    <source>
        <dbReference type="Proteomes" id="UP001221898"/>
    </source>
</evidence>
<organism evidence="1 2">
    <name type="scientific">Aldrovandia affinis</name>
    <dbReference type="NCBI Taxonomy" id="143900"/>
    <lineage>
        <taxon>Eukaryota</taxon>
        <taxon>Metazoa</taxon>
        <taxon>Chordata</taxon>
        <taxon>Craniata</taxon>
        <taxon>Vertebrata</taxon>
        <taxon>Euteleostomi</taxon>
        <taxon>Actinopterygii</taxon>
        <taxon>Neopterygii</taxon>
        <taxon>Teleostei</taxon>
        <taxon>Notacanthiformes</taxon>
        <taxon>Halosauridae</taxon>
        <taxon>Aldrovandia</taxon>
    </lineage>
</organism>
<comment type="caution">
    <text evidence="1">The sequence shown here is derived from an EMBL/GenBank/DDBJ whole genome shotgun (WGS) entry which is preliminary data.</text>
</comment>